<dbReference type="PANTHER" id="PTHR45663:SF11">
    <property type="entry name" value="GEO12009P1"/>
    <property type="match status" value="1"/>
</dbReference>
<dbReference type="Gene3D" id="3.40.30.10">
    <property type="entry name" value="Glutaredoxin"/>
    <property type="match status" value="1"/>
</dbReference>
<evidence type="ECO:0000256" key="9">
    <source>
        <dbReference type="PIRSR" id="PIRSR000077-4"/>
    </source>
</evidence>
<evidence type="ECO:0000313" key="12">
    <source>
        <dbReference type="Proteomes" id="UP000214973"/>
    </source>
</evidence>
<protein>
    <recommendedName>
        <fullName evidence="6 7">Thioredoxin</fullName>
    </recommendedName>
</protein>
<feature type="site" description="Deprotonates C-terminal active site Cys" evidence="8">
    <location>
        <position position="25"/>
    </location>
</feature>
<evidence type="ECO:0000256" key="5">
    <source>
        <dbReference type="ARBA" id="ARBA00023284"/>
    </source>
</evidence>
<dbReference type="PIRSF" id="PIRSF000077">
    <property type="entry name" value="Thioredoxin"/>
    <property type="match status" value="1"/>
</dbReference>
<dbReference type="PANTHER" id="PTHR45663">
    <property type="entry name" value="GEO12009P1"/>
    <property type="match status" value="1"/>
</dbReference>
<keyword evidence="12" id="KW-1185">Reference proteome</keyword>
<feature type="site" description="Contributes to redox potential value" evidence="8">
    <location>
        <position position="32"/>
    </location>
</feature>
<evidence type="ECO:0000256" key="8">
    <source>
        <dbReference type="PIRSR" id="PIRSR000077-1"/>
    </source>
</evidence>
<evidence type="ECO:0000256" key="2">
    <source>
        <dbReference type="ARBA" id="ARBA00022448"/>
    </source>
</evidence>
<dbReference type="KEGG" id="vrm:44547418_01190"/>
<evidence type="ECO:0000256" key="7">
    <source>
        <dbReference type="PIRNR" id="PIRNR000077"/>
    </source>
</evidence>
<feature type="active site" description="Nucleophile" evidence="8">
    <location>
        <position position="31"/>
    </location>
</feature>
<sequence>MSELKELKTAEYQDLVNQGGVTVIDFWAPWCGYCIRMMPIIEEIAGELEGKANFVKVNADEEPELARSLQVEVLPTFVILKDGEVVDRKIGFLPKGDLQGAIESKF</sequence>
<dbReference type="GO" id="GO:0005829">
    <property type="term" value="C:cytosol"/>
    <property type="evidence" value="ECO:0007669"/>
    <property type="project" value="TreeGrafter"/>
</dbReference>
<gene>
    <name evidence="11" type="primary">trxA_1</name>
    <name evidence="11" type="ORF">SAMEA44547418_01190</name>
</gene>
<feature type="disulfide bond" description="Redox-active" evidence="9">
    <location>
        <begin position="31"/>
        <end position="34"/>
    </location>
</feature>
<dbReference type="InterPro" id="IPR005746">
    <property type="entry name" value="Thioredoxin"/>
</dbReference>
<keyword evidence="2" id="KW-0813">Transport</keyword>
<dbReference type="GO" id="GO:0045454">
    <property type="term" value="P:cell redox homeostasis"/>
    <property type="evidence" value="ECO:0007669"/>
    <property type="project" value="TreeGrafter"/>
</dbReference>
<dbReference type="GO" id="GO:0015035">
    <property type="term" value="F:protein-disulfide reductase activity"/>
    <property type="evidence" value="ECO:0007669"/>
    <property type="project" value="UniProtKB-UniRule"/>
</dbReference>
<evidence type="ECO:0000313" key="11">
    <source>
        <dbReference type="EMBL" id="SNV68397.1"/>
    </source>
</evidence>
<proteinExistence type="inferred from homology"/>
<dbReference type="AlphaFoldDB" id="A0A239ZBX8"/>
<dbReference type="CDD" id="cd02947">
    <property type="entry name" value="TRX_family"/>
    <property type="match status" value="1"/>
</dbReference>
<keyword evidence="4 9" id="KW-1015">Disulfide bond</keyword>
<dbReference type="NCBIfam" id="TIGR01068">
    <property type="entry name" value="thioredoxin"/>
    <property type="match status" value="1"/>
</dbReference>
<dbReference type="InterPro" id="IPR036249">
    <property type="entry name" value="Thioredoxin-like_sf"/>
</dbReference>
<keyword evidence="3" id="KW-0249">Electron transport</keyword>
<reference evidence="11 12" key="1">
    <citation type="submission" date="2017-06" db="EMBL/GenBank/DDBJ databases">
        <authorList>
            <consortium name="Pathogen Informatics"/>
        </authorList>
    </citation>
    <scope>NUCLEOTIDE SEQUENCE [LARGE SCALE GENOMIC DNA]</scope>
    <source>
        <strain evidence="11 12">NCTC12018</strain>
    </source>
</reference>
<comment type="similarity">
    <text evidence="1 7">Belongs to the thioredoxin family.</text>
</comment>
<dbReference type="Pfam" id="PF00085">
    <property type="entry name" value="Thioredoxin"/>
    <property type="match status" value="1"/>
</dbReference>
<dbReference type="Proteomes" id="UP000214973">
    <property type="component" value="Chromosome 1"/>
</dbReference>
<evidence type="ECO:0000259" key="10">
    <source>
        <dbReference type="PROSITE" id="PS51352"/>
    </source>
</evidence>
<dbReference type="SUPFAM" id="SSF52833">
    <property type="entry name" value="Thioredoxin-like"/>
    <property type="match status" value="1"/>
</dbReference>
<dbReference type="PRINTS" id="PR00421">
    <property type="entry name" value="THIOREDOXIN"/>
</dbReference>
<feature type="active site" description="Nucleophile" evidence="8">
    <location>
        <position position="34"/>
    </location>
</feature>
<organism evidence="11 12">
    <name type="scientific">Veillonella rodentium</name>
    <dbReference type="NCBI Taxonomy" id="248315"/>
    <lineage>
        <taxon>Bacteria</taxon>
        <taxon>Bacillati</taxon>
        <taxon>Bacillota</taxon>
        <taxon>Negativicutes</taxon>
        <taxon>Veillonellales</taxon>
        <taxon>Veillonellaceae</taxon>
        <taxon>Veillonella</taxon>
    </lineage>
</organism>
<name>A0A239ZBX8_9FIRM</name>
<evidence type="ECO:0000256" key="6">
    <source>
        <dbReference type="NCBIfam" id="TIGR01068"/>
    </source>
</evidence>
<keyword evidence="5 9" id="KW-0676">Redox-active center</keyword>
<dbReference type="PROSITE" id="PS51352">
    <property type="entry name" value="THIOREDOXIN_2"/>
    <property type="match status" value="1"/>
</dbReference>
<evidence type="ECO:0000256" key="1">
    <source>
        <dbReference type="ARBA" id="ARBA00008987"/>
    </source>
</evidence>
<dbReference type="RefSeq" id="WP_095066131.1">
    <property type="nucleotide sequence ID" value="NZ_LT906470.1"/>
</dbReference>
<feature type="domain" description="Thioredoxin" evidence="10">
    <location>
        <begin position="1"/>
        <end position="106"/>
    </location>
</feature>
<accession>A0A239ZBX8</accession>
<dbReference type="InterPro" id="IPR013766">
    <property type="entry name" value="Thioredoxin_domain"/>
</dbReference>
<evidence type="ECO:0000256" key="4">
    <source>
        <dbReference type="ARBA" id="ARBA00023157"/>
    </source>
</evidence>
<evidence type="ECO:0000256" key="3">
    <source>
        <dbReference type="ARBA" id="ARBA00022982"/>
    </source>
</evidence>
<feature type="site" description="Contributes to redox potential value" evidence="8">
    <location>
        <position position="33"/>
    </location>
</feature>
<dbReference type="EMBL" id="LT906470">
    <property type="protein sequence ID" value="SNV68397.1"/>
    <property type="molecule type" value="Genomic_DNA"/>
</dbReference>